<dbReference type="Proteomes" id="UP000053370">
    <property type="component" value="Unassembled WGS sequence"/>
</dbReference>
<comment type="cofactor">
    <cofactor evidence="14 16">
        <name>FAD</name>
        <dbReference type="ChEBI" id="CHEBI:57692"/>
    </cofactor>
    <text evidence="14 16">Binds 1 FAD per subunit.</text>
</comment>
<comment type="catalytic activity">
    <reaction evidence="12 16">
        <text>N(6)-[(R)-dihydrolipoyl]-L-lysyl-[protein] + NAD(+) = N(6)-[(R)-lipoyl]-L-lysyl-[protein] + NADH + H(+)</text>
        <dbReference type="Rhea" id="RHEA:15045"/>
        <dbReference type="Rhea" id="RHEA-COMP:10474"/>
        <dbReference type="Rhea" id="RHEA-COMP:10475"/>
        <dbReference type="ChEBI" id="CHEBI:15378"/>
        <dbReference type="ChEBI" id="CHEBI:57540"/>
        <dbReference type="ChEBI" id="CHEBI:57945"/>
        <dbReference type="ChEBI" id="CHEBI:83099"/>
        <dbReference type="ChEBI" id="CHEBI:83100"/>
        <dbReference type="EC" id="1.8.1.4"/>
    </reaction>
</comment>
<evidence type="ECO:0000259" key="17">
    <source>
        <dbReference type="Pfam" id="PF02852"/>
    </source>
</evidence>
<dbReference type="PROSITE" id="PS00076">
    <property type="entry name" value="PYRIDINE_REDOX_1"/>
    <property type="match status" value="1"/>
</dbReference>
<evidence type="ECO:0000313" key="20">
    <source>
        <dbReference type="Proteomes" id="UP000053370"/>
    </source>
</evidence>
<feature type="binding site" evidence="14">
    <location>
        <position position="50"/>
    </location>
    <ligand>
        <name>FAD</name>
        <dbReference type="ChEBI" id="CHEBI:57692"/>
    </ligand>
</feature>
<evidence type="ECO:0000256" key="9">
    <source>
        <dbReference type="ARBA" id="ARBA00023027"/>
    </source>
</evidence>
<evidence type="ECO:0000256" key="3">
    <source>
        <dbReference type="ARBA" id="ARBA00012608"/>
    </source>
</evidence>
<dbReference type="GO" id="GO:0050660">
    <property type="term" value="F:flavin adenine dinucleotide binding"/>
    <property type="evidence" value="ECO:0007669"/>
    <property type="project" value="InterPro"/>
</dbReference>
<dbReference type="InterPro" id="IPR012999">
    <property type="entry name" value="Pyr_OxRdtase_I_AS"/>
</dbReference>
<evidence type="ECO:0000256" key="1">
    <source>
        <dbReference type="ARBA" id="ARBA00004496"/>
    </source>
</evidence>
<dbReference type="InterPro" id="IPR001100">
    <property type="entry name" value="Pyr_nuc-diS_OxRdtase"/>
</dbReference>
<evidence type="ECO:0000256" key="2">
    <source>
        <dbReference type="ARBA" id="ARBA00007532"/>
    </source>
</evidence>
<dbReference type="InterPro" id="IPR004099">
    <property type="entry name" value="Pyr_nucl-diS_OxRdtase_dimer"/>
</dbReference>
<evidence type="ECO:0000256" key="10">
    <source>
        <dbReference type="ARBA" id="ARBA00023157"/>
    </source>
</evidence>
<accession>A0A0K8P9W2</accession>
<dbReference type="STRING" id="1678840.ATC1_11388"/>
<dbReference type="OrthoDB" id="9800167at2"/>
<dbReference type="Gene3D" id="3.50.50.60">
    <property type="entry name" value="FAD/NAD(P)-binding domain"/>
    <property type="match status" value="2"/>
</dbReference>
<evidence type="ECO:0000256" key="16">
    <source>
        <dbReference type="RuleBase" id="RU003692"/>
    </source>
</evidence>
<evidence type="ECO:0000256" key="8">
    <source>
        <dbReference type="ARBA" id="ARBA00023002"/>
    </source>
</evidence>
<evidence type="ECO:0000313" key="19">
    <source>
        <dbReference type="EMBL" id="GAP39453.1"/>
    </source>
</evidence>
<dbReference type="PRINTS" id="PR00368">
    <property type="entry name" value="FADPNR"/>
</dbReference>
<dbReference type="InterPro" id="IPR006258">
    <property type="entry name" value="Lipoamide_DH"/>
</dbReference>
<feature type="binding site" evidence="14">
    <location>
        <begin position="180"/>
        <end position="187"/>
    </location>
    <ligand>
        <name>NAD(+)</name>
        <dbReference type="ChEBI" id="CHEBI:57540"/>
    </ligand>
</feature>
<feature type="domain" description="Pyridine nucleotide-disulphide oxidoreductase dimerisation" evidence="17">
    <location>
        <begin position="346"/>
        <end position="453"/>
    </location>
</feature>
<dbReference type="GO" id="GO:0005737">
    <property type="term" value="C:cytoplasm"/>
    <property type="evidence" value="ECO:0007669"/>
    <property type="project" value="UniProtKB-SubCell"/>
</dbReference>
<protein>
    <recommendedName>
        <fullName evidence="4 16">Dihydrolipoyl dehydrogenase</fullName>
        <ecNumber evidence="3 16">1.8.1.4</ecNumber>
    </recommendedName>
</protein>
<keyword evidence="9 14" id="KW-0520">NAD</keyword>
<dbReference type="AlphaFoldDB" id="A0A0K8P9W2"/>
<evidence type="ECO:0000259" key="18">
    <source>
        <dbReference type="Pfam" id="PF07992"/>
    </source>
</evidence>
<evidence type="ECO:0000256" key="6">
    <source>
        <dbReference type="ARBA" id="ARBA00022630"/>
    </source>
</evidence>
<evidence type="ECO:0000256" key="13">
    <source>
        <dbReference type="PIRSR" id="PIRSR000350-2"/>
    </source>
</evidence>
<keyword evidence="6 16" id="KW-0285">Flavoprotein</keyword>
<keyword evidence="8 16" id="KW-0560">Oxidoreductase</keyword>
<dbReference type="RefSeq" id="WP_062277819.1">
    <property type="nucleotide sequence ID" value="NZ_DF968179.1"/>
</dbReference>
<dbReference type="SUPFAM" id="SSF55424">
    <property type="entry name" value="FAD/NAD-linked reductases, dimerisation (C-terminal) domain"/>
    <property type="match status" value="1"/>
</dbReference>
<comment type="subcellular location">
    <subcellularLocation>
        <location evidence="1">Cytoplasm</location>
    </subcellularLocation>
</comment>
<evidence type="ECO:0000256" key="7">
    <source>
        <dbReference type="ARBA" id="ARBA00022827"/>
    </source>
</evidence>
<dbReference type="PIRSF" id="PIRSF000350">
    <property type="entry name" value="Mercury_reductase_MerA"/>
    <property type="match status" value="1"/>
</dbReference>
<keyword evidence="5" id="KW-0963">Cytoplasm</keyword>
<dbReference type="NCBIfam" id="TIGR01350">
    <property type="entry name" value="lipoamide_DH"/>
    <property type="match status" value="1"/>
</dbReference>
<dbReference type="InterPro" id="IPR050151">
    <property type="entry name" value="Class-I_Pyr_Nuc-Dis_Oxidored"/>
</dbReference>
<dbReference type="GO" id="GO:0004148">
    <property type="term" value="F:dihydrolipoyl dehydrogenase (NADH) activity"/>
    <property type="evidence" value="ECO:0007669"/>
    <property type="project" value="UniProtKB-EC"/>
</dbReference>
<keyword evidence="11 16" id="KW-0676">Redox-active center</keyword>
<dbReference type="PANTHER" id="PTHR22912">
    <property type="entry name" value="DISULFIDE OXIDOREDUCTASE"/>
    <property type="match status" value="1"/>
</dbReference>
<feature type="binding site" evidence="14">
    <location>
        <position position="311"/>
    </location>
    <ligand>
        <name>FAD</name>
        <dbReference type="ChEBI" id="CHEBI:57692"/>
    </ligand>
</feature>
<sequence>MNQYDVIVIGAGPGGYVAALRASELGKKTAIIEKENLGGVCLNVGCIPSKSLLKNAEIARMLRKNAKTFGISFENLQLDYAAAVERSRKTSKRLCMGVASLLKTHSVDVFEGNATIDQDKKITIQNKTGGLTELMTKSIILATGAHSIELPGMESDGEKILNYQQAILQTRLPKSVVIIGGGAIGVEFATIWNAYGVEVTVVEMKNHLVPNEDSEVSVELERMFKKQGIKIKTGTALIGVDKTDAGVAVHVRSENGEMKIDAEQVLIAIGFQPNSSGIGLESTGILLHPKGWVLTDDDCQTNIEGIYAIGDLTGKYLLAHSASAMGKIAAEKIAGLEPETLDANLIPHTTFCFPQIASFGMTEDTASEKGLQVLIKKASFIANGKALGIGENEGWAKIIADASTGIILGASLIGPEVSEMLPILTLAAKNRLTIQDIHKNIFAHPTLSEILMETV</sequence>
<proteinExistence type="inferred from homology"/>
<feature type="active site" description="Proton acceptor" evidence="13">
    <location>
        <position position="444"/>
    </location>
</feature>
<dbReference type="SUPFAM" id="SSF51905">
    <property type="entry name" value="FAD/NAD(P)-binding domain"/>
    <property type="match status" value="1"/>
</dbReference>
<dbReference type="InterPro" id="IPR016156">
    <property type="entry name" value="FAD/NAD-linked_Rdtase_dimer_sf"/>
</dbReference>
<keyword evidence="10" id="KW-1015">Disulfide bond</keyword>
<dbReference type="Gene3D" id="3.30.390.30">
    <property type="match status" value="1"/>
</dbReference>
<dbReference type="EMBL" id="DF968179">
    <property type="protein sequence ID" value="GAP39453.1"/>
    <property type="molecule type" value="Genomic_DNA"/>
</dbReference>
<evidence type="ECO:0000256" key="14">
    <source>
        <dbReference type="PIRSR" id="PIRSR000350-3"/>
    </source>
</evidence>
<dbReference type="PANTHER" id="PTHR22912:SF217">
    <property type="entry name" value="DIHYDROLIPOYL DEHYDROGENASE"/>
    <property type="match status" value="1"/>
</dbReference>
<dbReference type="Pfam" id="PF02852">
    <property type="entry name" value="Pyr_redox_dim"/>
    <property type="match status" value="1"/>
</dbReference>
<comment type="miscellaneous">
    <text evidence="16">The active site is a redox-active disulfide bond.</text>
</comment>
<dbReference type="FunFam" id="3.30.390.30:FF:000001">
    <property type="entry name" value="Dihydrolipoyl dehydrogenase"/>
    <property type="match status" value="1"/>
</dbReference>
<dbReference type="Pfam" id="PF07992">
    <property type="entry name" value="Pyr_redox_2"/>
    <property type="match status" value="1"/>
</dbReference>
<feature type="binding site" evidence="14">
    <location>
        <position position="203"/>
    </location>
    <ligand>
        <name>NAD(+)</name>
        <dbReference type="ChEBI" id="CHEBI:57540"/>
    </ligand>
</feature>
<feature type="disulfide bond" description="Redox-active" evidence="15">
    <location>
        <begin position="41"/>
        <end position="46"/>
    </location>
</feature>
<gene>
    <name evidence="19" type="ORF">ATC1_11388</name>
</gene>
<evidence type="ECO:0000256" key="4">
    <source>
        <dbReference type="ARBA" id="ARBA00016961"/>
    </source>
</evidence>
<dbReference type="InterPro" id="IPR023753">
    <property type="entry name" value="FAD/NAD-binding_dom"/>
</dbReference>
<feature type="binding site" evidence="14">
    <location>
        <position position="270"/>
    </location>
    <ligand>
        <name>NAD(+)</name>
        <dbReference type="ChEBI" id="CHEBI:57540"/>
    </ligand>
</feature>
<dbReference type="GO" id="GO:0006103">
    <property type="term" value="P:2-oxoglutarate metabolic process"/>
    <property type="evidence" value="ECO:0007669"/>
    <property type="project" value="TreeGrafter"/>
</dbReference>
<feature type="domain" description="FAD/NAD(P)-binding" evidence="18">
    <location>
        <begin position="4"/>
        <end position="326"/>
    </location>
</feature>
<organism evidence="19">
    <name type="scientific">Flexilinea flocculi</name>
    <dbReference type="NCBI Taxonomy" id="1678840"/>
    <lineage>
        <taxon>Bacteria</taxon>
        <taxon>Bacillati</taxon>
        <taxon>Chloroflexota</taxon>
        <taxon>Anaerolineae</taxon>
        <taxon>Anaerolineales</taxon>
        <taxon>Anaerolineaceae</taxon>
        <taxon>Flexilinea</taxon>
    </lineage>
</organism>
<evidence type="ECO:0000256" key="15">
    <source>
        <dbReference type="PIRSR" id="PIRSR000350-4"/>
    </source>
</evidence>
<evidence type="ECO:0000256" key="5">
    <source>
        <dbReference type="ARBA" id="ARBA00022490"/>
    </source>
</evidence>
<keyword evidence="7 14" id="KW-0274">FAD</keyword>
<keyword evidence="14" id="KW-0547">Nucleotide-binding</keyword>
<name>A0A0K8P9W2_9CHLR</name>
<evidence type="ECO:0000256" key="11">
    <source>
        <dbReference type="ARBA" id="ARBA00023284"/>
    </source>
</evidence>
<evidence type="ECO:0000256" key="12">
    <source>
        <dbReference type="ARBA" id="ARBA00049187"/>
    </source>
</evidence>
<reference evidence="19" key="1">
    <citation type="journal article" date="2015" name="Genome Announc.">
        <title>Draft Genome Sequence of Anaerolineae Strain TC1, a Novel Isolate from a Methanogenic Wastewater Treatment System.</title>
        <authorList>
            <person name="Matsuura N."/>
            <person name="Tourlousse D.M."/>
            <person name="Sun L."/>
            <person name="Toyonaga M."/>
            <person name="Kuroda K."/>
            <person name="Ohashi A."/>
            <person name="Cruz R."/>
            <person name="Yamaguchi T."/>
            <person name="Sekiguchi Y."/>
        </authorList>
    </citation>
    <scope>NUCLEOTIDE SEQUENCE [LARGE SCALE GENOMIC DNA]</scope>
    <source>
        <strain evidence="19">TC1</strain>
    </source>
</reference>
<keyword evidence="20" id="KW-1185">Reference proteome</keyword>
<dbReference type="InterPro" id="IPR036188">
    <property type="entry name" value="FAD/NAD-bd_sf"/>
</dbReference>
<comment type="similarity">
    <text evidence="2 16">Belongs to the class-I pyridine nucleotide-disulfide oxidoreductase family.</text>
</comment>
<dbReference type="EC" id="1.8.1.4" evidence="3 16"/>
<dbReference type="PRINTS" id="PR00411">
    <property type="entry name" value="PNDRDTASEI"/>
</dbReference>